<dbReference type="GO" id="GO:0005774">
    <property type="term" value="C:vacuolar membrane"/>
    <property type="evidence" value="ECO:0007669"/>
    <property type="project" value="UniProtKB-SubCell"/>
</dbReference>
<dbReference type="InterPro" id="IPR011989">
    <property type="entry name" value="ARM-like"/>
</dbReference>
<evidence type="ECO:0000256" key="4">
    <source>
        <dbReference type="ARBA" id="ARBA00022737"/>
    </source>
</evidence>
<feature type="region of interest" description="Disordered" evidence="9">
    <location>
        <begin position="458"/>
        <end position="506"/>
    </location>
</feature>
<comment type="subcellular location">
    <subcellularLocation>
        <location evidence="1">Vacuole membrane</location>
        <topology evidence="1">Lipid-anchor</topology>
    </subcellularLocation>
</comment>
<evidence type="ECO:0000256" key="1">
    <source>
        <dbReference type="ARBA" id="ARBA00004592"/>
    </source>
</evidence>
<dbReference type="InterPro" id="IPR016024">
    <property type="entry name" value="ARM-type_fold"/>
</dbReference>
<feature type="repeat" description="ARM" evidence="8">
    <location>
        <begin position="1060"/>
        <end position="1102"/>
    </location>
</feature>
<dbReference type="Gene3D" id="1.25.10.10">
    <property type="entry name" value="Leucine-rich Repeat Variant"/>
    <property type="match status" value="5"/>
</dbReference>
<dbReference type="InterPro" id="IPR010730">
    <property type="entry name" value="HET"/>
</dbReference>
<comment type="caution">
    <text evidence="11">The sequence shown here is derived from an EMBL/GenBank/DDBJ whole genome shotgun (WGS) entry which is preliminary data.</text>
</comment>
<dbReference type="GO" id="GO:0043495">
    <property type="term" value="F:protein-membrane adaptor activity"/>
    <property type="evidence" value="ECO:0007669"/>
    <property type="project" value="InterPro"/>
</dbReference>
<feature type="repeat" description="ARM" evidence="8">
    <location>
        <begin position="768"/>
        <end position="814"/>
    </location>
</feature>
<gene>
    <name evidence="11" type="primary">PLEST010245</name>
    <name evidence="11" type="ORF">PLESTB_001535300</name>
</gene>
<evidence type="ECO:0000256" key="2">
    <source>
        <dbReference type="ARBA" id="ARBA00005462"/>
    </source>
</evidence>
<feature type="region of interest" description="Disordered" evidence="9">
    <location>
        <begin position="532"/>
        <end position="554"/>
    </location>
</feature>
<feature type="repeat" description="ARM" evidence="8">
    <location>
        <begin position="725"/>
        <end position="768"/>
    </location>
</feature>
<keyword evidence="12" id="KW-1185">Reference proteome</keyword>
<accession>A0A9W6BX09</accession>
<evidence type="ECO:0000259" key="10">
    <source>
        <dbReference type="Pfam" id="PF06985"/>
    </source>
</evidence>
<dbReference type="Pfam" id="PF13646">
    <property type="entry name" value="HEAT_2"/>
    <property type="match status" value="1"/>
</dbReference>
<evidence type="ECO:0000256" key="3">
    <source>
        <dbReference type="ARBA" id="ARBA00022554"/>
    </source>
</evidence>
<feature type="compositionally biased region" description="Basic and acidic residues" evidence="9">
    <location>
        <begin position="469"/>
        <end position="479"/>
    </location>
</feature>
<keyword evidence="6" id="KW-0449">Lipoprotein</keyword>
<sequence length="1146" mass="123870">MGVCVSTHGALAPRRRDAEVINHEEEVSATVLKALHAGIQRRGLEAAALGPPYMQSGDAFKLLDALPHCLYELHRSMPENIMEAPMRLIKIGVLRKWSHLKVYEEIEPETECLQLPYKATDDGLWKRVVTVSWRWASHKPKARLHDFSPMSERQFQELVELLQIAADAGIEFVWIDWSCVPQYSEDSMVEVHRSKVFYARARLMLVLPTFHSLPYESPVRVILARALRELNARAAATNSIRCTVAASIIEAILAKNIVAGREYFGRVWTLAERMARFGRSEGLCHWLSLESWLGMVVHAMLHSTEDKATSIIYKKMLGEGVAALDSVLEPLAAAVRIGGVQAQACGLEVKVADLCLAAVGVWLSPTRLLIEAPTSQWLHVYLGEEARSGIYHAWSEADRIWAIYSYFCWKRNLDQQSTEGLRTALEALVKIASGDRSSYLNGMYAQLGIECTRTSSVPADGSELGQQEEGQRGLVEERAPQAATGSVEATGVQAEEEDKERPASYDGSSWLMWAPYEKEDAEKAWRFLRSMEGKGDGGQQQPGGEPSGELPDFRDEPQHLKWLIAQLSSPDPRVQEAAAGLMKWLADYHHNHGEIVSLGGIPPLVSLLSSTDTAVQRAAVDALCDVVLGYPSGCDEVMKEINGISSLLRLLEGSNPRLQLLAATIIGDMAHSCGDDDDVDLAELDKAIPRLVGLLSSSDTRVQWRAVCALSWFGWKDENAHKLVIAIPPLVRLLDSGTNGSVASDAERVLRELAGKGETYQVAIVDAGAIPRLVALIGCPPDGHYDWVKKNALYCLRALAVHPSCQAAIVKADGIPPLLEWLTYDDKGRSTAAEILRDLSADSACQLRIACYDGIPRLVRMLDSPDEEQQGRAANILNGLEILAGNAANRVSIVEAGGIGRLVQLLSSSDGDVQESAVEALGTLALDAANQVAIAEAGAIPRLAQLLLKKKIGAMALGNLACNAFNQVAIAGQEGVIPKLVELLKDRSYGAWQREAAWALRNLALNAANQASIAEAGGIPPLVEILMSDSSDQDVLRDAAAALGNLAVNAANQEAIAEAGGIPPLIKLLSHEDTEVQQQAAAVLENLALNSANQVSIAQAGGIGILIELVSSSADAGVKEAAAGALGSLALNAKNKMTIELLKPRN</sequence>
<dbReference type="PANTHER" id="PTHR47249">
    <property type="entry name" value="VACUOLAR PROTEIN 8"/>
    <property type="match status" value="1"/>
</dbReference>
<keyword evidence="5" id="KW-0472">Membrane</keyword>
<evidence type="ECO:0000256" key="9">
    <source>
        <dbReference type="SAM" id="MobiDB-lite"/>
    </source>
</evidence>
<evidence type="ECO:0000256" key="5">
    <source>
        <dbReference type="ARBA" id="ARBA00023136"/>
    </source>
</evidence>
<dbReference type="Pfam" id="PF06985">
    <property type="entry name" value="HET"/>
    <property type="match status" value="1"/>
</dbReference>
<dbReference type="GO" id="GO:0071562">
    <property type="term" value="P:nucleus-vacuole junction assembly"/>
    <property type="evidence" value="ECO:0007669"/>
    <property type="project" value="InterPro"/>
</dbReference>
<evidence type="ECO:0000313" key="11">
    <source>
        <dbReference type="EMBL" id="GLC59783.1"/>
    </source>
</evidence>
<dbReference type="SUPFAM" id="SSF48371">
    <property type="entry name" value="ARM repeat"/>
    <property type="match status" value="2"/>
</dbReference>
<evidence type="ECO:0000256" key="7">
    <source>
        <dbReference type="ARBA" id="ARBA00026209"/>
    </source>
</evidence>
<dbReference type="EMBL" id="BRXU01000030">
    <property type="protein sequence ID" value="GLC59783.1"/>
    <property type="molecule type" value="Genomic_DNA"/>
</dbReference>
<dbReference type="InterPro" id="IPR045156">
    <property type="entry name" value="Vac8"/>
</dbReference>
<dbReference type="OrthoDB" id="511835at2759"/>
<reference evidence="11 12" key="1">
    <citation type="journal article" date="2023" name="Commun. Biol.">
        <title>Reorganization of the ancestral sex-determining regions during the evolution of trioecy in Pleodorina starrii.</title>
        <authorList>
            <person name="Takahashi K."/>
            <person name="Suzuki S."/>
            <person name="Kawai-Toyooka H."/>
            <person name="Yamamoto K."/>
            <person name="Hamaji T."/>
            <person name="Ootsuki R."/>
            <person name="Yamaguchi H."/>
            <person name="Kawachi M."/>
            <person name="Higashiyama T."/>
            <person name="Nozaki H."/>
        </authorList>
    </citation>
    <scope>NUCLEOTIDE SEQUENCE [LARGE SCALE GENOMIC DNA]</scope>
    <source>
        <strain evidence="11 12">NIES-4479</strain>
    </source>
</reference>
<dbReference type="Proteomes" id="UP001165080">
    <property type="component" value="Unassembled WGS sequence"/>
</dbReference>
<organism evidence="11 12">
    <name type="scientific">Pleodorina starrii</name>
    <dbReference type="NCBI Taxonomy" id="330485"/>
    <lineage>
        <taxon>Eukaryota</taxon>
        <taxon>Viridiplantae</taxon>
        <taxon>Chlorophyta</taxon>
        <taxon>core chlorophytes</taxon>
        <taxon>Chlorophyceae</taxon>
        <taxon>CS clade</taxon>
        <taxon>Chlamydomonadales</taxon>
        <taxon>Volvocaceae</taxon>
        <taxon>Pleodorina</taxon>
    </lineage>
</organism>
<feature type="repeat" description="ARM" evidence="8">
    <location>
        <begin position="897"/>
        <end position="939"/>
    </location>
</feature>
<dbReference type="PROSITE" id="PS50176">
    <property type="entry name" value="ARM_REPEAT"/>
    <property type="match status" value="9"/>
</dbReference>
<dbReference type="PANTHER" id="PTHR47249:SF1">
    <property type="entry name" value="VACUOLAR PROTEIN 8"/>
    <property type="match status" value="1"/>
</dbReference>
<proteinExistence type="inferred from homology"/>
<evidence type="ECO:0000256" key="6">
    <source>
        <dbReference type="ARBA" id="ARBA00023288"/>
    </source>
</evidence>
<dbReference type="InterPro" id="IPR000225">
    <property type="entry name" value="Armadillo"/>
</dbReference>
<feature type="repeat" description="ARM" evidence="8">
    <location>
        <begin position="853"/>
        <end position="898"/>
    </location>
</feature>
<feature type="repeat" description="ARM" evidence="8">
    <location>
        <begin position="1017"/>
        <end position="1061"/>
    </location>
</feature>
<feature type="domain" description="Heterokaryon incompatibility" evidence="10">
    <location>
        <begin position="130"/>
        <end position="272"/>
    </location>
</feature>
<dbReference type="Pfam" id="PF00514">
    <property type="entry name" value="Arm"/>
    <property type="match status" value="6"/>
</dbReference>
<name>A0A9W6BX09_9CHLO</name>
<comment type="similarity">
    <text evidence="2">Belongs to the beta-catenin family.</text>
</comment>
<feature type="repeat" description="ARM" evidence="8">
    <location>
        <begin position="975"/>
        <end position="1018"/>
    </location>
</feature>
<dbReference type="AlphaFoldDB" id="A0A9W6BX09"/>
<protein>
    <recommendedName>
        <fullName evidence="7">Vacuolar protein 8</fullName>
    </recommendedName>
</protein>
<keyword evidence="4" id="KW-0677">Repeat</keyword>
<feature type="repeat" description="ARM" evidence="8">
    <location>
        <begin position="599"/>
        <end position="626"/>
    </location>
</feature>
<evidence type="ECO:0000256" key="8">
    <source>
        <dbReference type="PROSITE-ProRule" id="PRU00259"/>
    </source>
</evidence>
<feature type="repeat" description="ARM" evidence="8">
    <location>
        <begin position="1101"/>
        <end position="1139"/>
    </location>
</feature>
<keyword evidence="3" id="KW-0926">Vacuole</keyword>
<evidence type="ECO:0000313" key="12">
    <source>
        <dbReference type="Proteomes" id="UP001165080"/>
    </source>
</evidence>
<dbReference type="SMART" id="SM00185">
    <property type="entry name" value="ARM"/>
    <property type="match status" value="12"/>
</dbReference>